<dbReference type="Proteomes" id="UP000241473">
    <property type="component" value="Unassembled WGS sequence"/>
</dbReference>
<organism evidence="2 3">
    <name type="scientific">Candidatus Marsarchaeota G1 archaeon OSP_C</name>
    <dbReference type="NCBI Taxonomy" id="1978154"/>
    <lineage>
        <taxon>Archaea</taxon>
        <taxon>Candidatus Marsarchaeota</taxon>
        <taxon>Candidatus Marsarchaeota group 1</taxon>
    </lineage>
</organism>
<sequence length="41" mass="4468">MSSIDEVALPICTSCRTPIILGEKGTKFLCPKCGVVVIWRC</sequence>
<accession>A0A2R6AT45</accession>
<feature type="non-terminal residue" evidence="2">
    <location>
        <position position="41"/>
    </location>
</feature>
<dbReference type="InterPro" id="IPR011668">
    <property type="entry name" value="HVO_2753-like_ZBP"/>
</dbReference>
<feature type="domain" description="Small zinc finger protein HVO-2753-like zinc-binding pocket" evidence="1">
    <location>
        <begin position="12"/>
        <end position="41"/>
    </location>
</feature>
<evidence type="ECO:0000313" key="3">
    <source>
        <dbReference type="Proteomes" id="UP000241473"/>
    </source>
</evidence>
<proteinExistence type="predicted"/>
<dbReference type="AlphaFoldDB" id="A0A2R6AT45"/>
<gene>
    <name evidence="2" type="ORF">B9Q00_00520</name>
</gene>
<dbReference type="Pfam" id="PF07754">
    <property type="entry name" value="HVO_2753_ZBP"/>
    <property type="match status" value="1"/>
</dbReference>
<protein>
    <submittedName>
        <fullName evidence="2">RNA-binding protein</fullName>
    </submittedName>
</protein>
<evidence type="ECO:0000259" key="1">
    <source>
        <dbReference type="Pfam" id="PF07754"/>
    </source>
</evidence>
<comment type="caution">
    <text evidence="2">The sequence shown here is derived from an EMBL/GenBank/DDBJ whole genome shotgun (WGS) entry which is preliminary data.</text>
</comment>
<dbReference type="EMBL" id="NEXB01000002">
    <property type="protein sequence ID" value="PSN89520.1"/>
    <property type="molecule type" value="Genomic_DNA"/>
</dbReference>
<evidence type="ECO:0000313" key="2">
    <source>
        <dbReference type="EMBL" id="PSN89520.1"/>
    </source>
</evidence>
<name>A0A2R6AT45_9ARCH</name>
<reference evidence="2 3" key="1">
    <citation type="submission" date="2017-04" db="EMBL/GenBank/DDBJ databases">
        <title>Novel microbial lineages endemic to geothermal iron-oxide mats fill important gaps in the evolutionary history of Archaea.</title>
        <authorList>
            <person name="Jay Z.J."/>
            <person name="Beam J.P."/>
            <person name="Dlakic M."/>
            <person name="Rusch D.B."/>
            <person name="Kozubal M.A."/>
            <person name="Inskeep W.P."/>
        </authorList>
    </citation>
    <scope>NUCLEOTIDE SEQUENCE [LARGE SCALE GENOMIC DNA]</scope>
    <source>
        <strain evidence="2">OSP_C</strain>
    </source>
</reference>